<proteinExistence type="predicted"/>
<accession>A0A8H2XCB1</accession>
<feature type="domain" description="Protein kinase" evidence="3">
    <location>
        <begin position="297"/>
        <end position="591"/>
    </location>
</feature>
<keyword evidence="2" id="KW-1133">Transmembrane helix</keyword>
<keyword evidence="2" id="KW-0812">Transmembrane</keyword>
<dbReference type="GO" id="GO:0005524">
    <property type="term" value="F:ATP binding"/>
    <property type="evidence" value="ECO:0007669"/>
    <property type="project" value="InterPro"/>
</dbReference>
<feature type="transmembrane region" description="Helical" evidence="2">
    <location>
        <begin position="20"/>
        <end position="40"/>
    </location>
</feature>
<organism evidence="4 5">
    <name type="scientific">Rhizoctonia solani</name>
    <dbReference type="NCBI Taxonomy" id="456999"/>
    <lineage>
        <taxon>Eukaryota</taxon>
        <taxon>Fungi</taxon>
        <taxon>Dikarya</taxon>
        <taxon>Basidiomycota</taxon>
        <taxon>Agaricomycotina</taxon>
        <taxon>Agaricomycetes</taxon>
        <taxon>Cantharellales</taxon>
        <taxon>Ceratobasidiaceae</taxon>
        <taxon>Rhizoctonia</taxon>
    </lineage>
</organism>
<dbReference type="InterPro" id="IPR051681">
    <property type="entry name" value="Ser/Thr_Kinases-Pseudokinases"/>
</dbReference>
<evidence type="ECO:0000256" key="1">
    <source>
        <dbReference type="SAM" id="MobiDB-lite"/>
    </source>
</evidence>
<evidence type="ECO:0000313" key="5">
    <source>
        <dbReference type="Proteomes" id="UP000663888"/>
    </source>
</evidence>
<comment type="caution">
    <text evidence="4">The sequence shown here is derived from an EMBL/GenBank/DDBJ whole genome shotgun (WGS) entry which is preliminary data.</text>
</comment>
<reference evidence="4" key="1">
    <citation type="submission" date="2021-01" db="EMBL/GenBank/DDBJ databases">
        <authorList>
            <person name="Kaushik A."/>
        </authorList>
    </citation>
    <scope>NUCLEOTIDE SEQUENCE</scope>
    <source>
        <strain evidence="4">AG4-R118</strain>
    </source>
</reference>
<dbReference type="SUPFAM" id="SSF56112">
    <property type="entry name" value="Protein kinase-like (PK-like)"/>
    <property type="match status" value="1"/>
</dbReference>
<dbReference type="PROSITE" id="PS00109">
    <property type="entry name" value="PROTEIN_KINASE_TYR"/>
    <property type="match status" value="1"/>
</dbReference>
<sequence>MWTIHQPKPRTASPRTLRRIILTFIFLLTLALQIETFFFLDDPPGKPEQNQLPTPSSSPDPRPPVKRLTIPDLVSNDEHFGKVNTLQTAVDTFEKAALPGDVVLTFDPAGEGEYLLSARPWKVSECRRVNQELWDRLEGHTRTSPTPAIAPTVQPVALSYLTPPSSPEPVRKRDLASVARVDPPIAPEPTIHSDPANLFSDSPINPTFSESLEYLTDYDEWAHESPCTPTEEISGTCTPEPIVPLACPEDNNMYINYKCSTSPTSPMVVAPLNKYNASTTCSRLGIQDLTSQLDTSHFSEWPIARGGFGEVWKGALVSGGPGKKGRPIAVKRLTMYSATGDEGAKKIEKRTARELEIWSRLDHPNILPLLGTCSFRGSIGIVSEWQANGNAAEWVRANPGVDRLELCQGICTGLDYLHTSGIVHGDLRGGNVMISKAGVPRLIDFGLASIKDGGLFSASSTMAGTLRWMAPELQVTEGQGTTMPGDMFAFGMTMLELYTGLPPLSTVKNDIAVLLKYQKGERPLRPSQPKSNVKHSDRNRAEARSRTPRNRGEPRDVCVLMDDDTWNQVQKCWDQVPNSRPSANEMLDWFIRKKKR</sequence>
<evidence type="ECO:0000259" key="3">
    <source>
        <dbReference type="PROSITE" id="PS50011"/>
    </source>
</evidence>
<dbReference type="PROSITE" id="PS50011">
    <property type="entry name" value="PROTEIN_KINASE_DOM"/>
    <property type="match status" value="1"/>
</dbReference>
<dbReference type="PANTHER" id="PTHR44329">
    <property type="entry name" value="SERINE/THREONINE-PROTEIN KINASE TNNI3K-RELATED"/>
    <property type="match status" value="1"/>
</dbReference>
<dbReference type="GO" id="GO:0004674">
    <property type="term" value="F:protein serine/threonine kinase activity"/>
    <property type="evidence" value="ECO:0007669"/>
    <property type="project" value="TreeGrafter"/>
</dbReference>
<gene>
    <name evidence="4" type="ORF">RDB_LOCUS23373</name>
</gene>
<dbReference type="Pfam" id="PF00069">
    <property type="entry name" value="Pkinase"/>
    <property type="match status" value="1"/>
</dbReference>
<dbReference type="EMBL" id="CAJMWX010000602">
    <property type="protein sequence ID" value="CAE6421194.1"/>
    <property type="molecule type" value="Genomic_DNA"/>
</dbReference>
<dbReference type="Gene3D" id="1.10.510.10">
    <property type="entry name" value="Transferase(Phosphotransferase) domain 1"/>
    <property type="match status" value="1"/>
</dbReference>
<keyword evidence="2" id="KW-0472">Membrane</keyword>
<protein>
    <recommendedName>
        <fullName evidence="3">Protein kinase domain-containing protein</fullName>
    </recommendedName>
</protein>
<dbReference type="Proteomes" id="UP000663888">
    <property type="component" value="Unassembled WGS sequence"/>
</dbReference>
<dbReference type="InterPro" id="IPR008266">
    <property type="entry name" value="Tyr_kinase_AS"/>
</dbReference>
<feature type="compositionally biased region" description="Basic and acidic residues" evidence="1">
    <location>
        <begin position="534"/>
        <end position="556"/>
    </location>
</feature>
<dbReference type="AlphaFoldDB" id="A0A8H2XCB1"/>
<feature type="region of interest" description="Disordered" evidence="1">
    <location>
        <begin position="43"/>
        <end position="66"/>
    </location>
</feature>
<feature type="region of interest" description="Disordered" evidence="1">
    <location>
        <begin position="522"/>
        <end position="556"/>
    </location>
</feature>
<dbReference type="InterPro" id="IPR011009">
    <property type="entry name" value="Kinase-like_dom_sf"/>
</dbReference>
<evidence type="ECO:0000256" key="2">
    <source>
        <dbReference type="SAM" id="Phobius"/>
    </source>
</evidence>
<dbReference type="InterPro" id="IPR000719">
    <property type="entry name" value="Prot_kinase_dom"/>
</dbReference>
<evidence type="ECO:0000313" key="4">
    <source>
        <dbReference type="EMBL" id="CAE6421194.1"/>
    </source>
</evidence>
<name>A0A8H2XCB1_9AGAM</name>